<dbReference type="EMBL" id="LS423452">
    <property type="protein sequence ID" value="SPS05224.1"/>
    <property type="molecule type" value="Genomic_DNA"/>
</dbReference>
<accession>A0A2X0RC98</accession>
<protein>
    <submittedName>
        <fullName evidence="1">Uncharacterized protein</fullName>
    </submittedName>
</protein>
<dbReference type="AlphaFoldDB" id="A0A2X0RC98"/>
<evidence type="ECO:0000313" key="1">
    <source>
        <dbReference type="EMBL" id="SPS05224.1"/>
    </source>
</evidence>
<name>A0A2X0RC98_9PROT</name>
<gene>
    <name evidence="1" type="ORF">NITFAB_0813</name>
</gene>
<reference evidence="1" key="1">
    <citation type="submission" date="2018-05" db="EMBL/GenBank/DDBJ databases">
        <authorList>
            <person name="Lanie J.A."/>
            <person name="Ng W.-L."/>
            <person name="Kazmierczak K.M."/>
            <person name="Andrzejewski T.M."/>
            <person name="Davidsen T.M."/>
            <person name="Wayne K.J."/>
            <person name="Tettelin H."/>
            <person name="Glass J.I."/>
            <person name="Rusch D."/>
            <person name="Podicherti R."/>
            <person name="Tsui H.-C.T."/>
            <person name="Winkler M.E."/>
        </authorList>
    </citation>
    <scope>NUCLEOTIDE SEQUENCE</scope>
    <source>
        <strain evidence="1">KNB</strain>
    </source>
</reference>
<sequence>MLYFDTPPFKLGRLIYPCFSCGYGNKIPEVADIVRHWMPDASEEELREATVNFRNYLAVIYRIFLRLEREGKLDQIQRLRECDCVECLKK</sequence>
<proteinExistence type="predicted"/>
<organism evidence="1">
    <name type="scientific">Candidatus Nitrotoga fabula</name>
    <dbReference type="NCBI Taxonomy" id="2182327"/>
    <lineage>
        <taxon>Bacteria</taxon>
        <taxon>Pseudomonadati</taxon>
        <taxon>Pseudomonadota</taxon>
        <taxon>Betaproteobacteria</taxon>
        <taxon>Nitrosomonadales</taxon>
        <taxon>Gallionellaceae</taxon>
        <taxon>Candidatus Nitrotoga</taxon>
    </lineage>
</organism>